<evidence type="ECO:0000313" key="3">
    <source>
        <dbReference type="EMBL" id="MBB5836816.1"/>
    </source>
</evidence>
<dbReference type="Proteomes" id="UP000549971">
    <property type="component" value="Unassembled WGS sequence"/>
</dbReference>
<dbReference type="GO" id="GO:0070967">
    <property type="term" value="F:coenzyme F420 binding"/>
    <property type="evidence" value="ECO:0007669"/>
    <property type="project" value="TreeGrafter"/>
</dbReference>
<protein>
    <submittedName>
        <fullName evidence="3">Nitroimidazol reductase NimA-like FMN-containing flavoprotein (Pyridoxamine 5'-phosphate oxidase superfamily)</fullName>
    </submittedName>
</protein>
<evidence type="ECO:0000313" key="4">
    <source>
        <dbReference type="Proteomes" id="UP000549971"/>
    </source>
</evidence>
<evidence type="ECO:0000256" key="1">
    <source>
        <dbReference type="ARBA" id="ARBA00023002"/>
    </source>
</evidence>
<feature type="domain" description="Pyridoxamine 5'-phosphate oxidase N-terminal" evidence="2">
    <location>
        <begin position="26"/>
        <end position="127"/>
    </location>
</feature>
<keyword evidence="1" id="KW-0560">Oxidoreductase</keyword>
<dbReference type="AlphaFoldDB" id="A0A7W9J726"/>
<name>A0A7W9J726_9ACTN</name>
<evidence type="ECO:0000259" key="2">
    <source>
        <dbReference type="Pfam" id="PF01243"/>
    </source>
</evidence>
<accession>A0A7W9J726</accession>
<reference evidence="3 4" key="1">
    <citation type="submission" date="2020-08" db="EMBL/GenBank/DDBJ databases">
        <title>Sequencing the genomes of 1000 actinobacteria strains.</title>
        <authorList>
            <person name="Klenk H.-P."/>
        </authorList>
    </citation>
    <scope>NUCLEOTIDE SEQUENCE [LARGE SCALE GENOMIC DNA]</scope>
    <source>
        <strain evidence="3 4">DSM 28967</strain>
    </source>
</reference>
<dbReference type="PANTHER" id="PTHR35176">
    <property type="entry name" value="HEME OXYGENASE HI_0854-RELATED"/>
    <property type="match status" value="1"/>
</dbReference>
<dbReference type="InterPro" id="IPR012349">
    <property type="entry name" value="Split_barrel_FMN-bd"/>
</dbReference>
<organism evidence="3 4">
    <name type="scientific">Kribbella italica</name>
    <dbReference type="NCBI Taxonomy" id="1540520"/>
    <lineage>
        <taxon>Bacteria</taxon>
        <taxon>Bacillati</taxon>
        <taxon>Actinomycetota</taxon>
        <taxon>Actinomycetes</taxon>
        <taxon>Propionibacteriales</taxon>
        <taxon>Kribbellaceae</taxon>
        <taxon>Kribbella</taxon>
    </lineage>
</organism>
<proteinExistence type="predicted"/>
<dbReference type="GO" id="GO:0005829">
    <property type="term" value="C:cytosol"/>
    <property type="evidence" value="ECO:0007669"/>
    <property type="project" value="TreeGrafter"/>
</dbReference>
<dbReference type="InterPro" id="IPR052019">
    <property type="entry name" value="F420H2_bilvrd_red/Heme_oxyg"/>
</dbReference>
<keyword evidence="4" id="KW-1185">Reference proteome</keyword>
<sequence length="170" mass="18564">MAGLPDTTLGPFSAPGATATPWELTVEALRRTQKFSLTTVRTDGRPHSTPLLAIWAYGALWFATGENEQKAKNLAANPHCILTTGTNTLTGTDYVIEGKAALVIDPDDRNAAAEAFEQAYGWHLTREDGTWYRMGDALRSGETQLYRVGPTLAFAYGNGTEFSQTRYSWG</sequence>
<dbReference type="GO" id="GO:0016627">
    <property type="term" value="F:oxidoreductase activity, acting on the CH-CH group of donors"/>
    <property type="evidence" value="ECO:0007669"/>
    <property type="project" value="TreeGrafter"/>
</dbReference>
<dbReference type="InterPro" id="IPR011576">
    <property type="entry name" value="Pyridox_Oxase_N"/>
</dbReference>
<dbReference type="PANTHER" id="PTHR35176:SF4">
    <property type="entry name" value="PYRIDOXAMINE 5'-PHOSPHATE OXIDASE-RELATED FMN-BINDING"/>
    <property type="match status" value="1"/>
</dbReference>
<dbReference type="SUPFAM" id="SSF50475">
    <property type="entry name" value="FMN-binding split barrel"/>
    <property type="match status" value="1"/>
</dbReference>
<dbReference type="Pfam" id="PF01243">
    <property type="entry name" value="PNPOx_N"/>
    <property type="match status" value="1"/>
</dbReference>
<dbReference type="RefSeq" id="WP_184796322.1">
    <property type="nucleotide sequence ID" value="NZ_JACHMY010000001.1"/>
</dbReference>
<comment type="caution">
    <text evidence="3">The sequence shown here is derived from an EMBL/GenBank/DDBJ whole genome shotgun (WGS) entry which is preliminary data.</text>
</comment>
<dbReference type="EMBL" id="JACHMY010000001">
    <property type="protein sequence ID" value="MBB5836816.1"/>
    <property type="molecule type" value="Genomic_DNA"/>
</dbReference>
<gene>
    <name evidence="3" type="ORF">HDA39_003550</name>
</gene>
<dbReference type="Gene3D" id="2.30.110.10">
    <property type="entry name" value="Electron Transport, Fmn-binding Protein, Chain A"/>
    <property type="match status" value="1"/>
</dbReference>